<dbReference type="EMBL" id="ABYT01000121">
    <property type="protein sequence ID" value="EEC89131.1"/>
    <property type="molecule type" value="Genomic_DNA"/>
</dbReference>
<accession>B7CDM1</accession>
<dbReference type="OrthoDB" id="3035308at2"/>
<keyword evidence="1" id="KW-0472">Membrane</keyword>
<evidence type="ECO:0000313" key="3">
    <source>
        <dbReference type="Proteomes" id="UP000004315"/>
    </source>
</evidence>
<dbReference type="Proteomes" id="UP000004315">
    <property type="component" value="Unassembled WGS sequence"/>
</dbReference>
<evidence type="ECO:0000256" key="1">
    <source>
        <dbReference type="SAM" id="Phobius"/>
    </source>
</evidence>
<evidence type="ECO:0000313" key="2">
    <source>
        <dbReference type="EMBL" id="EEC89131.1"/>
    </source>
</evidence>
<keyword evidence="1" id="KW-0812">Transmembrane</keyword>
<keyword evidence="3" id="KW-1185">Reference proteome</keyword>
<reference evidence="2 3" key="2">
    <citation type="submission" date="2008-11" db="EMBL/GenBank/DDBJ databases">
        <title>Draft genome sequence of Eubacterium biforme (DSM 3989).</title>
        <authorList>
            <person name="Sudarsanam P."/>
            <person name="Ley R."/>
            <person name="Guruge J."/>
            <person name="Turnbaugh P.J."/>
            <person name="Mahowald M."/>
            <person name="Liep D."/>
            <person name="Gordon J."/>
        </authorList>
    </citation>
    <scope>NUCLEOTIDE SEQUENCE [LARGE SCALE GENOMIC DNA]</scope>
    <source>
        <strain evidence="2 3">DSM 3989</strain>
    </source>
</reference>
<keyword evidence="1" id="KW-1133">Transmembrane helix</keyword>
<sequence>MSFPKWGLISMVVLLVGGTIYGFYIHDYFQVVMCVADIGFFVYAYEHFNK</sequence>
<dbReference type="HOGENOM" id="CLU_3118608_0_0_9"/>
<protein>
    <submittedName>
        <fullName evidence="2">Uncharacterized protein</fullName>
    </submittedName>
</protein>
<name>B7CDM1_9FIRM</name>
<feature type="transmembrane region" description="Helical" evidence="1">
    <location>
        <begin position="6"/>
        <end position="24"/>
    </location>
</feature>
<gene>
    <name evidence="2" type="ORF">EUBIFOR_02304</name>
</gene>
<comment type="caution">
    <text evidence="2">The sequence shown here is derived from an EMBL/GenBank/DDBJ whole genome shotgun (WGS) entry which is preliminary data.</text>
</comment>
<dbReference type="STRING" id="518637.EUBIFOR_02304"/>
<dbReference type="RefSeq" id="WP_003866082.1">
    <property type="nucleotide sequence ID" value="NZ_DS996850.1"/>
</dbReference>
<reference evidence="2 3" key="1">
    <citation type="submission" date="2008-10" db="EMBL/GenBank/DDBJ databases">
        <authorList>
            <person name="Fulton L."/>
            <person name="Clifton S."/>
            <person name="Fulton B."/>
            <person name="Xu J."/>
            <person name="Minx P."/>
            <person name="Pepin K.H."/>
            <person name="Johnson M."/>
            <person name="Bhonagiri V."/>
            <person name="Nash W.E."/>
            <person name="Mardis E.R."/>
            <person name="Wilson R.K."/>
        </authorList>
    </citation>
    <scope>NUCLEOTIDE SEQUENCE [LARGE SCALE GENOMIC DNA]</scope>
    <source>
        <strain evidence="2 3">DSM 3989</strain>
    </source>
</reference>
<dbReference type="AlphaFoldDB" id="B7CDM1"/>
<organism evidence="2 3">
    <name type="scientific">Holdemanella biformis DSM 3989</name>
    <dbReference type="NCBI Taxonomy" id="518637"/>
    <lineage>
        <taxon>Bacteria</taxon>
        <taxon>Bacillati</taxon>
        <taxon>Bacillota</taxon>
        <taxon>Erysipelotrichia</taxon>
        <taxon>Erysipelotrichales</taxon>
        <taxon>Erysipelotrichaceae</taxon>
        <taxon>Holdemanella</taxon>
    </lineage>
</organism>
<proteinExistence type="predicted"/>
<feature type="transmembrane region" description="Helical" evidence="1">
    <location>
        <begin position="31"/>
        <end position="48"/>
    </location>
</feature>